<keyword evidence="5 8" id="KW-1133">Transmembrane helix</keyword>
<keyword evidence="4 8" id="KW-0812">Transmembrane</keyword>
<dbReference type="InterPro" id="IPR010920">
    <property type="entry name" value="LSM_dom_sf"/>
</dbReference>
<feature type="transmembrane region" description="Helical" evidence="8">
    <location>
        <begin position="570"/>
        <end position="589"/>
    </location>
</feature>
<keyword evidence="3" id="KW-1003">Cell membrane</keyword>
<feature type="transmembrane region" description="Helical" evidence="8">
    <location>
        <begin position="284"/>
        <end position="302"/>
    </location>
</feature>
<sequence length="836" mass="91030">MPSIPRPDPFPSSPTRTGRAVPGIFLFLLLGVLALFPARAADTTTAAPLNQQEAQQLLNVLNNPKERDAFTHTLSLMARGLQVETPATAPAAVPAPATAAPAKAAPAKAAAKPVAEVPPDIHTGLSSIRLQALGYLHNFLGLFSDLGIVGRWAHTTLASADTRTTILHAFAGGLVAMVCGIVLERIVSLSLRKPLRQLTQNAENREQRNTTATNATTPAEPIVDGSSQTRAADQRRQVETLRFLARVPYALGHFALKAIPVLAFLAVAYLAVLVLPWSEKTDNVITTLANCYAAARCLYLFVETGFAPRSPTIRLLPATDSTAFLLTRWWNVLVAAPAIIFCLSTLGSQFNLSPRGTDAMIRGVVLIEHILIAIFIWRIRHLVSRALQPRAVPNTAMWTFIVAITRLWWVPAMFLDVSLWVVWAAHLPGGYRWILDTTGITIGILVASRLVAVMAYGLQDRFFRINPVLTERFPDLQKRADRYYPFARRILTGVLLFLTLIAMTEAWGLPTFGFFLHNAVGRHLMDAVLTMLVALTVAVTIWEIINAFLSQQLTRFEKSDQMSRATRLRTVLPIIRTVLLAIIIIIVAVTTLSQIGINVTPLLTGAGIMGAAIAFGSQSLVKDFITGFFMLVEDAIQVGDWVTTGGVSGTVENLSIRTVKVRDINGDLHIIPFSSVSSIANTARGYNQVIVKQQLDLSEDLPRVTAIMAKTLKEMRDDPVFGPMILSDYNDLGVDNSDSGGATLLGSFRTTPMMKWKVKREFYRRITNLLAAENVKFYTGTSYFTTPPGNAMCITADVTLPAPANDAPATPTPPTVQNPAPETARDNGKPEGNAPA</sequence>
<dbReference type="InterPro" id="IPR057485">
    <property type="entry name" value="YbiO-like_TM1"/>
</dbReference>
<gene>
    <name evidence="12" type="ORF">GLS_c09930</name>
</gene>
<feature type="region of interest" description="Disordered" evidence="7">
    <location>
        <begin position="803"/>
        <end position="836"/>
    </location>
</feature>
<dbReference type="KEGG" id="goy:GLS_c09930"/>
<evidence type="ECO:0000256" key="3">
    <source>
        <dbReference type="ARBA" id="ARBA00022475"/>
    </source>
</evidence>
<feature type="transmembrane region" description="Helical" evidence="8">
    <location>
        <begin position="323"/>
        <end position="347"/>
    </location>
</feature>
<evidence type="ECO:0000256" key="4">
    <source>
        <dbReference type="ARBA" id="ARBA00022692"/>
    </source>
</evidence>
<evidence type="ECO:0000313" key="12">
    <source>
        <dbReference type="EMBL" id="AHK70901.1"/>
    </source>
</evidence>
<evidence type="ECO:0000259" key="11">
    <source>
        <dbReference type="Pfam" id="PF25392"/>
    </source>
</evidence>
<feature type="transmembrane region" description="Helical" evidence="8">
    <location>
        <begin position="359"/>
        <end position="379"/>
    </location>
</feature>
<evidence type="ECO:0000256" key="6">
    <source>
        <dbReference type="ARBA" id="ARBA00023136"/>
    </source>
</evidence>
<feature type="transmembrane region" description="Helical" evidence="8">
    <location>
        <begin position="527"/>
        <end position="549"/>
    </location>
</feature>
<dbReference type="InterPro" id="IPR049142">
    <property type="entry name" value="MS_channel_1st"/>
</dbReference>
<dbReference type="InterPro" id="IPR023408">
    <property type="entry name" value="MscS_beta-dom_sf"/>
</dbReference>
<feature type="transmembrane region" description="Helical" evidence="8">
    <location>
        <begin position="430"/>
        <end position="456"/>
    </location>
</feature>
<dbReference type="GeneID" id="56905226"/>
<dbReference type="GO" id="GO:0008381">
    <property type="term" value="F:mechanosensitive monoatomic ion channel activity"/>
    <property type="evidence" value="ECO:0007669"/>
    <property type="project" value="InterPro"/>
</dbReference>
<dbReference type="Pfam" id="PF00924">
    <property type="entry name" value="MS_channel_2nd"/>
    <property type="match status" value="1"/>
</dbReference>
<dbReference type="InterPro" id="IPR006685">
    <property type="entry name" value="MscS_channel_2nd"/>
</dbReference>
<dbReference type="Proteomes" id="UP000031656">
    <property type="component" value="Chromosome"/>
</dbReference>
<dbReference type="RefSeq" id="WP_080691896.1">
    <property type="nucleotide sequence ID" value="NZ_CP004373.1"/>
</dbReference>
<evidence type="ECO:0000256" key="1">
    <source>
        <dbReference type="ARBA" id="ARBA00004651"/>
    </source>
</evidence>
<feature type="transmembrane region" description="Helical" evidence="8">
    <location>
        <begin position="166"/>
        <end position="187"/>
    </location>
</feature>
<feature type="transmembrane region" description="Helical" evidence="8">
    <location>
        <begin position="595"/>
        <end position="615"/>
    </location>
</feature>
<name>A0A067Z1R0_GLUOY</name>
<dbReference type="Gene3D" id="1.10.287.1260">
    <property type="match status" value="1"/>
</dbReference>
<evidence type="ECO:0000256" key="8">
    <source>
        <dbReference type="SAM" id="Phobius"/>
    </source>
</evidence>
<evidence type="ECO:0000256" key="5">
    <source>
        <dbReference type="ARBA" id="ARBA00022989"/>
    </source>
</evidence>
<dbReference type="EMBL" id="CP004373">
    <property type="protein sequence ID" value="AHK70901.1"/>
    <property type="molecule type" value="Genomic_DNA"/>
</dbReference>
<dbReference type="Pfam" id="PF25392">
    <property type="entry name" value="MS_channel_TM1"/>
    <property type="match status" value="1"/>
</dbReference>
<dbReference type="InterPro" id="IPR011014">
    <property type="entry name" value="MscS_channel_TM-2"/>
</dbReference>
<dbReference type="Gene3D" id="2.30.30.60">
    <property type="match status" value="1"/>
</dbReference>
<evidence type="ECO:0000256" key="7">
    <source>
        <dbReference type="SAM" id="MobiDB-lite"/>
    </source>
</evidence>
<dbReference type="GO" id="GO:0005886">
    <property type="term" value="C:plasma membrane"/>
    <property type="evidence" value="ECO:0007669"/>
    <property type="project" value="UniProtKB-SubCell"/>
</dbReference>
<reference evidence="12 13" key="1">
    <citation type="journal article" date="2015" name="Appl. Microbiol. Biotechnol.">
        <title>The consequence of an additional NADH dehydrogenase paralog on the growth of Gluconobacter oxydans DSM3504.</title>
        <authorList>
            <person name="Kostner D."/>
            <person name="Luchterhand B."/>
            <person name="Junker A."/>
            <person name="Volland S."/>
            <person name="Daniel R."/>
            <person name="Buchs J."/>
            <person name="Liebl W."/>
            <person name="Ehrenreich A."/>
        </authorList>
    </citation>
    <scope>NUCLEOTIDE SEQUENCE [LARGE SCALE GENOMIC DNA]</scope>
    <source>
        <strain evidence="12">DSM 3504</strain>
    </source>
</reference>
<dbReference type="PANTHER" id="PTHR30460">
    <property type="entry name" value="MODERATE CONDUCTANCE MECHANOSENSITIVE CHANNEL YBIO"/>
    <property type="match status" value="1"/>
</dbReference>
<accession>A0A067Z1R0</accession>
<dbReference type="HOGENOM" id="CLU_013626_0_0_5"/>
<proteinExistence type="inferred from homology"/>
<feature type="transmembrane region" description="Helical" evidence="8">
    <location>
        <begin position="486"/>
        <end position="507"/>
    </location>
</feature>
<feature type="domain" description="Mechanosensitive ion channel transmembrane helices 2/3" evidence="10">
    <location>
        <begin position="577"/>
        <end position="618"/>
    </location>
</feature>
<feature type="domain" description="Moderate conductance mechanosensitive channel YbiO-like transmembrane helix 1" evidence="11">
    <location>
        <begin position="438"/>
        <end position="514"/>
    </location>
</feature>
<comment type="subcellular location">
    <subcellularLocation>
        <location evidence="1">Cell membrane</location>
        <topology evidence="1">Multi-pass membrane protein</topology>
    </subcellularLocation>
</comment>
<feature type="transmembrane region" description="Helical" evidence="8">
    <location>
        <begin position="254"/>
        <end position="278"/>
    </location>
</feature>
<feature type="domain" description="Mechanosensitive ion channel MscS" evidence="9">
    <location>
        <begin position="620"/>
        <end position="682"/>
    </location>
</feature>
<dbReference type="Gene3D" id="3.30.70.100">
    <property type="match status" value="1"/>
</dbReference>
<comment type="similarity">
    <text evidence="2">Belongs to the MscS (TC 1.A.23) family.</text>
</comment>
<dbReference type="AlphaFoldDB" id="A0A067Z1R0"/>
<evidence type="ECO:0000256" key="2">
    <source>
        <dbReference type="ARBA" id="ARBA00008017"/>
    </source>
</evidence>
<dbReference type="InterPro" id="IPR045276">
    <property type="entry name" value="YbiO_bact"/>
</dbReference>
<dbReference type="SUPFAM" id="SSF82861">
    <property type="entry name" value="Mechanosensitive channel protein MscS (YggB), transmembrane region"/>
    <property type="match status" value="1"/>
</dbReference>
<evidence type="ECO:0000259" key="10">
    <source>
        <dbReference type="Pfam" id="PF21088"/>
    </source>
</evidence>
<organism evidence="12 13">
    <name type="scientific">Gluconobacter oxydans DSM 3504</name>
    <dbReference type="NCBI Taxonomy" id="1288313"/>
    <lineage>
        <taxon>Bacteria</taxon>
        <taxon>Pseudomonadati</taxon>
        <taxon>Pseudomonadota</taxon>
        <taxon>Alphaproteobacteria</taxon>
        <taxon>Acetobacterales</taxon>
        <taxon>Acetobacteraceae</taxon>
        <taxon>Gluconobacter</taxon>
    </lineage>
</organism>
<protein>
    <submittedName>
        <fullName evidence="12">Putative mechanosensitive ion channel</fullName>
    </submittedName>
</protein>
<evidence type="ECO:0000313" key="13">
    <source>
        <dbReference type="Proteomes" id="UP000031656"/>
    </source>
</evidence>
<dbReference type="PANTHER" id="PTHR30460:SF0">
    <property type="entry name" value="MODERATE CONDUCTANCE MECHANOSENSITIVE CHANNEL YBIO"/>
    <property type="match status" value="1"/>
</dbReference>
<dbReference type="SUPFAM" id="SSF50182">
    <property type="entry name" value="Sm-like ribonucleoproteins"/>
    <property type="match status" value="1"/>
</dbReference>
<feature type="region of interest" description="Disordered" evidence="7">
    <location>
        <begin position="200"/>
        <end position="231"/>
    </location>
</feature>
<dbReference type="Pfam" id="PF21088">
    <property type="entry name" value="MS_channel_1st"/>
    <property type="match status" value="1"/>
</dbReference>
<evidence type="ECO:0000259" key="9">
    <source>
        <dbReference type="Pfam" id="PF00924"/>
    </source>
</evidence>
<keyword evidence="6 8" id="KW-0472">Membrane</keyword>